<keyword evidence="1" id="KW-0175">Coiled coil</keyword>
<evidence type="ECO:0000313" key="3">
    <source>
        <dbReference type="Proteomes" id="UP001163046"/>
    </source>
</evidence>
<sequence length="149" mass="17759">MEQNAKEEGVIMSLSCYETAFHKFVNAHEAYSPFEDGKNEEALAEESYENVKESKYLLDIDINKWTSLASSKCSGREKRRILEEAKLKIDVLEEKQYLERRMEEEEAELKKKELQIEEERLKRKAEWSRKMEMLEVELEMKKATMDRIL</sequence>
<evidence type="ECO:0000256" key="1">
    <source>
        <dbReference type="SAM" id="Coils"/>
    </source>
</evidence>
<comment type="caution">
    <text evidence="2">The sequence shown here is derived from an EMBL/GenBank/DDBJ whole genome shotgun (WGS) entry which is preliminary data.</text>
</comment>
<evidence type="ECO:0000313" key="2">
    <source>
        <dbReference type="EMBL" id="KAJ7363157.1"/>
    </source>
</evidence>
<protein>
    <submittedName>
        <fullName evidence="2">Uncharacterized protein</fullName>
    </submittedName>
</protein>
<name>A0A9X0CKX6_9CNID</name>
<dbReference type="Proteomes" id="UP001163046">
    <property type="component" value="Unassembled WGS sequence"/>
</dbReference>
<feature type="coiled-coil region" evidence="1">
    <location>
        <begin position="75"/>
        <end position="144"/>
    </location>
</feature>
<gene>
    <name evidence="2" type="ORF">OS493_011435</name>
</gene>
<accession>A0A9X0CKX6</accession>
<dbReference type="AlphaFoldDB" id="A0A9X0CKX6"/>
<dbReference type="EMBL" id="MU827306">
    <property type="protein sequence ID" value="KAJ7363157.1"/>
    <property type="molecule type" value="Genomic_DNA"/>
</dbReference>
<keyword evidence="3" id="KW-1185">Reference proteome</keyword>
<organism evidence="2 3">
    <name type="scientific">Desmophyllum pertusum</name>
    <dbReference type="NCBI Taxonomy" id="174260"/>
    <lineage>
        <taxon>Eukaryota</taxon>
        <taxon>Metazoa</taxon>
        <taxon>Cnidaria</taxon>
        <taxon>Anthozoa</taxon>
        <taxon>Hexacorallia</taxon>
        <taxon>Scleractinia</taxon>
        <taxon>Caryophylliina</taxon>
        <taxon>Caryophylliidae</taxon>
        <taxon>Desmophyllum</taxon>
    </lineage>
</organism>
<proteinExistence type="predicted"/>
<reference evidence="2" key="1">
    <citation type="submission" date="2023-01" db="EMBL/GenBank/DDBJ databases">
        <title>Genome assembly of the deep-sea coral Lophelia pertusa.</title>
        <authorList>
            <person name="Herrera S."/>
            <person name="Cordes E."/>
        </authorList>
    </citation>
    <scope>NUCLEOTIDE SEQUENCE</scope>
    <source>
        <strain evidence="2">USNM1676648</strain>
        <tissue evidence="2">Polyp</tissue>
    </source>
</reference>
<dbReference type="OrthoDB" id="10654603at2759"/>